<feature type="compositionally biased region" description="Polar residues" evidence="1">
    <location>
        <begin position="154"/>
        <end position="163"/>
    </location>
</feature>
<organism evidence="3">
    <name type="scientific">Bigelowiella natans</name>
    <name type="common">Pedinomonas minutissima</name>
    <name type="synonym">Chlorarachnion sp. (strain CCMP621)</name>
    <dbReference type="NCBI Taxonomy" id="227086"/>
    <lineage>
        <taxon>Eukaryota</taxon>
        <taxon>Sar</taxon>
        <taxon>Rhizaria</taxon>
        <taxon>Cercozoa</taxon>
        <taxon>Chlorarachniophyceae</taxon>
        <taxon>Bigelowiella</taxon>
    </lineage>
</organism>
<dbReference type="Pfam" id="PF15288">
    <property type="entry name" value="zf-CCHC_6"/>
    <property type="match status" value="1"/>
</dbReference>
<dbReference type="Gene3D" id="4.10.60.10">
    <property type="entry name" value="Zinc finger, CCHC-type"/>
    <property type="match status" value="1"/>
</dbReference>
<proteinExistence type="predicted"/>
<feature type="region of interest" description="Disordered" evidence="1">
    <location>
        <begin position="1"/>
        <end position="25"/>
    </location>
</feature>
<gene>
    <name evidence="3" type="ORF">BIGN1055_LOCUS811</name>
</gene>
<evidence type="ECO:0000313" key="3">
    <source>
        <dbReference type="EMBL" id="CAD9579308.1"/>
    </source>
</evidence>
<feature type="domain" description="Zinc knuckle" evidence="2">
    <location>
        <begin position="93"/>
        <end position="114"/>
    </location>
</feature>
<evidence type="ECO:0000259" key="2">
    <source>
        <dbReference type="Pfam" id="PF15288"/>
    </source>
</evidence>
<dbReference type="InterPro" id="IPR041670">
    <property type="entry name" value="Znf-CCHC_6"/>
</dbReference>
<sequence length="217" mass="24246">MDTIAMLSEKASSSGRKPRAIKGPRERHYELIEHCRVIAEQGSSTPELHAVVEPLLGGLRRSLSGEDQDLTELKEVLGVAMDKLPRAIRRKNRKCGSCGGKGHRRDSKQCPNYVPKPPRDRENRKCGSCGQKGHRRDSKLCPNYVPRNRKGDNNHVNVDNTAPKNGIGTGVPSVPEGILAPTNDGADLKDPSRKRPRPTVTTARRYVEMDRMDERYY</sequence>
<name>A0A6U3EGJ8_BIGNA</name>
<feature type="compositionally biased region" description="Basic and acidic residues" evidence="1">
    <location>
        <begin position="205"/>
        <end position="217"/>
    </location>
</feature>
<dbReference type="AlphaFoldDB" id="A0A6U3EGJ8"/>
<dbReference type="EMBL" id="HBHA01001267">
    <property type="protein sequence ID" value="CAD9579308.1"/>
    <property type="molecule type" value="Transcribed_RNA"/>
</dbReference>
<accession>A0A6U3EGJ8</accession>
<reference evidence="3" key="1">
    <citation type="submission" date="2021-01" db="EMBL/GenBank/DDBJ databases">
        <authorList>
            <person name="Corre E."/>
            <person name="Pelletier E."/>
            <person name="Niang G."/>
            <person name="Scheremetjew M."/>
            <person name="Finn R."/>
            <person name="Kale V."/>
            <person name="Holt S."/>
            <person name="Cochrane G."/>
            <person name="Meng A."/>
            <person name="Brown T."/>
            <person name="Cohen L."/>
        </authorList>
    </citation>
    <scope>NUCLEOTIDE SEQUENCE</scope>
    <source>
        <strain evidence="3">CCMP1258.1</strain>
    </source>
</reference>
<evidence type="ECO:0000256" key="1">
    <source>
        <dbReference type="SAM" id="MobiDB-lite"/>
    </source>
</evidence>
<feature type="region of interest" description="Disordered" evidence="1">
    <location>
        <begin position="92"/>
        <end position="217"/>
    </location>
</feature>
<protein>
    <recommendedName>
        <fullName evidence="2">Zinc knuckle domain-containing protein</fullName>
    </recommendedName>
</protein>